<reference evidence="1 2" key="1">
    <citation type="submission" date="2020-02" db="EMBL/GenBank/DDBJ databases">
        <title>Draft genome sequence of Haematococcus lacustris strain NIES-144.</title>
        <authorList>
            <person name="Morimoto D."/>
            <person name="Nakagawa S."/>
            <person name="Yoshida T."/>
            <person name="Sawayama S."/>
        </authorList>
    </citation>
    <scope>NUCLEOTIDE SEQUENCE [LARGE SCALE GENOMIC DNA]</scope>
    <source>
        <strain evidence="1 2">NIES-144</strain>
    </source>
</reference>
<dbReference type="Proteomes" id="UP000485058">
    <property type="component" value="Unassembled WGS sequence"/>
</dbReference>
<feature type="non-terminal residue" evidence="1">
    <location>
        <position position="1"/>
    </location>
</feature>
<organism evidence="1 2">
    <name type="scientific">Haematococcus lacustris</name>
    <name type="common">Green alga</name>
    <name type="synonym">Haematococcus pluvialis</name>
    <dbReference type="NCBI Taxonomy" id="44745"/>
    <lineage>
        <taxon>Eukaryota</taxon>
        <taxon>Viridiplantae</taxon>
        <taxon>Chlorophyta</taxon>
        <taxon>core chlorophytes</taxon>
        <taxon>Chlorophyceae</taxon>
        <taxon>CS clade</taxon>
        <taxon>Chlamydomonadales</taxon>
        <taxon>Haematococcaceae</taxon>
        <taxon>Haematococcus</taxon>
    </lineage>
</organism>
<dbReference type="EMBL" id="BLLF01000134">
    <property type="protein sequence ID" value="GFH08064.1"/>
    <property type="molecule type" value="Genomic_DNA"/>
</dbReference>
<name>A0A699YMJ9_HAELA</name>
<comment type="caution">
    <text evidence="1">The sequence shown here is derived from an EMBL/GenBank/DDBJ whole genome shotgun (WGS) entry which is preliminary data.</text>
</comment>
<sequence length="61" mass="6892">MTWITSSKSMREYLQSCLSCPPSMYPTLLGLRLVSDITVGRPQPLDMAAQLRAICHNPWLL</sequence>
<accession>A0A699YMJ9</accession>
<evidence type="ECO:0000313" key="2">
    <source>
        <dbReference type="Proteomes" id="UP000485058"/>
    </source>
</evidence>
<protein>
    <submittedName>
        <fullName evidence="1">Uncharacterized protein</fullName>
    </submittedName>
</protein>
<feature type="non-terminal residue" evidence="1">
    <location>
        <position position="61"/>
    </location>
</feature>
<keyword evidence="2" id="KW-1185">Reference proteome</keyword>
<evidence type="ECO:0000313" key="1">
    <source>
        <dbReference type="EMBL" id="GFH08064.1"/>
    </source>
</evidence>
<gene>
    <name evidence="1" type="ORF">HaLaN_02967</name>
</gene>
<proteinExistence type="predicted"/>
<dbReference type="AlphaFoldDB" id="A0A699YMJ9"/>